<protein>
    <submittedName>
        <fullName evidence="10">Acyl-CoA dehydrogenase family protein</fullName>
    </submittedName>
</protein>
<organism evidence="10 11">
    <name type="scientific">Pelagicoccus enzymogenes</name>
    <dbReference type="NCBI Taxonomy" id="2773457"/>
    <lineage>
        <taxon>Bacteria</taxon>
        <taxon>Pseudomonadati</taxon>
        <taxon>Verrucomicrobiota</taxon>
        <taxon>Opitutia</taxon>
        <taxon>Puniceicoccales</taxon>
        <taxon>Pelagicoccaceae</taxon>
        <taxon>Pelagicoccus</taxon>
    </lineage>
</organism>
<gene>
    <name evidence="10" type="ORF">IEN85_06555</name>
</gene>
<dbReference type="SUPFAM" id="SSF47203">
    <property type="entry name" value="Acyl-CoA dehydrogenase C-terminal domain-like"/>
    <property type="match status" value="1"/>
</dbReference>
<proteinExistence type="inferred from homology"/>
<dbReference type="AlphaFoldDB" id="A0A927F914"/>
<evidence type="ECO:0000256" key="4">
    <source>
        <dbReference type="ARBA" id="ARBA00022827"/>
    </source>
</evidence>
<evidence type="ECO:0000256" key="5">
    <source>
        <dbReference type="ARBA" id="ARBA00023002"/>
    </source>
</evidence>
<dbReference type="InterPro" id="IPR036250">
    <property type="entry name" value="AcylCo_DH-like_C"/>
</dbReference>
<keyword evidence="5 6" id="KW-0560">Oxidoreductase</keyword>
<dbReference type="Pfam" id="PF02770">
    <property type="entry name" value="Acyl-CoA_dh_M"/>
    <property type="match status" value="1"/>
</dbReference>
<dbReference type="Pfam" id="PF00441">
    <property type="entry name" value="Acyl-CoA_dh_1"/>
    <property type="match status" value="1"/>
</dbReference>
<comment type="cofactor">
    <cofactor evidence="1 6">
        <name>FAD</name>
        <dbReference type="ChEBI" id="CHEBI:57692"/>
    </cofactor>
</comment>
<dbReference type="Gene3D" id="2.40.110.10">
    <property type="entry name" value="Butyryl-CoA Dehydrogenase, subunit A, domain 2"/>
    <property type="match status" value="1"/>
</dbReference>
<dbReference type="PANTHER" id="PTHR43884:SF9">
    <property type="entry name" value="COMPLEX I ASSEMBLY FACTOR ACAD9, MITOCHONDRIAL"/>
    <property type="match status" value="1"/>
</dbReference>
<evidence type="ECO:0000256" key="6">
    <source>
        <dbReference type="RuleBase" id="RU362125"/>
    </source>
</evidence>
<evidence type="ECO:0000313" key="11">
    <source>
        <dbReference type="Proteomes" id="UP000622317"/>
    </source>
</evidence>
<evidence type="ECO:0000259" key="8">
    <source>
        <dbReference type="Pfam" id="PF02770"/>
    </source>
</evidence>
<reference evidence="10" key="1">
    <citation type="submission" date="2020-09" db="EMBL/GenBank/DDBJ databases">
        <title>Pelagicoccus enzymogenes sp. nov. with an EPS production, isolated from marine sediment.</title>
        <authorList>
            <person name="Feng X."/>
        </authorList>
    </citation>
    <scope>NUCLEOTIDE SEQUENCE</scope>
    <source>
        <strain evidence="10">NFK12</strain>
    </source>
</reference>
<keyword evidence="11" id="KW-1185">Reference proteome</keyword>
<dbReference type="InterPro" id="IPR037069">
    <property type="entry name" value="AcylCoA_DH/ox_N_sf"/>
</dbReference>
<dbReference type="InterPro" id="IPR009075">
    <property type="entry name" value="AcylCo_DH/oxidase_C"/>
</dbReference>
<dbReference type="Gene3D" id="1.10.540.10">
    <property type="entry name" value="Acyl-CoA dehydrogenase/oxidase, N-terminal domain"/>
    <property type="match status" value="1"/>
</dbReference>
<accession>A0A927F914</accession>
<dbReference type="InterPro" id="IPR013786">
    <property type="entry name" value="AcylCoA_DH/ox_N"/>
</dbReference>
<dbReference type="Pfam" id="PF02771">
    <property type="entry name" value="Acyl-CoA_dh_N"/>
    <property type="match status" value="1"/>
</dbReference>
<name>A0A927F914_9BACT</name>
<evidence type="ECO:0000259" key="7">
    <source>
        <dbReference type="Pfam" id="PF00441"/>
    </source>
</evidence>
<dbReference type="SUPFAM" id="SSF56645">
    <property type="entry name" value="Acyl-CoA dehydrogenase NM domain-like"/>
    <property type="match status" value="1"/>
</dbReference>
<feature type="domain" description="Acyl-CoA dehydrogenase/oxidase C-terminal" evidence="7">
    <location>
        <begin position="284"/>
        <end position="443"/>
    </location>
</feature>
<sequence length="628" mass="70582">MLIDTSRMNRQQREALEVAESAREAKGEKPSFASKLFMGEFEPELLTPFPFQDDLEREKGSQLVRKLADYLVDRLDPEEVDETRTIPPEVIEEMMRLGVFAMKIPEKYDGLGLSQVNYNRVMMMIASHCGSTAVLVSAHQSIGVPQPLKLFGTEAQKRKYLPLFRKGAISAFALTEPDVGSDPAQMSTVAEPTEDGEHFLLSGTKLWCTNGTIADVIVVMAQTPSKTVRGKERKQITAFIVETKWAGVEVMHRCDFMGIRGIQNGLLRFDKVKVPRENILLGEGKGLKLALVTLNTGRLTLPAACTGMAKQCLSIARRWGKHRKQWGSAVGMHEAGRTKIASIAANTLAMEAITLLTSHWADQGDKDIRIEAAMAKLFCSEMAWKIVDDTMQLRGGRGYEKASSLRARGEPGFPVERMMRECRINRIIEGTTEVMKLFLAREAMDPHLRVAAGLLKHHVPISEKFRAGVGVAAYYSGWYPRQWVNGSVWHSHQEGGDLASEFRYVEAAAHRLARTIFHFMGLYQDRLEKRQNILGHLMEIGTELFAIATTCSYANGLLERHPTDKSPMDLAKLFARQSRLRIEEHYRGLKRNADRSGNALAKRVLEDEFTWLEDGIVESEPNAYRDRC</sequence>
<evidence type="ECO:0000256" key="2">
    <source>
        <dbReference type="ARBA" id="ARBA00009347"/>
    </source>
</evidence>
<dbReference type="InterPro" id="IPR009100">
    <property type="entry name" value="AcylCoA_DH/oxidase_NM_dom_sf"/>
</dbReference>
<dbReference type="FunFam" id="1.10.540.10:FF:000001">
    <property type="entry name" value="Very long-chain-specific acyl-CoA dehydrogenase, mitochondrial"/>
    <property type="match status" value="1"/>
</dbReference>
<dbReference type="InterPro" id="IPR046373">
    <property type="entry name" value="Acyl-CoA_Oxase/DH_mid-dom_sf"/>
</dbReference>
<evidence type="ECO:0000256" key="3">
    <source>
        <dbReference type="ARBA" id="ARBA00022630"/>
    </source>
</evidence>
<dbReference type="InterPro" id="IPR006091">
    <property type="entry name" value="Acyl-CoA_Oxase/DH_mid-dom"/>
</dbReference>
<feature type="domain" description="Acyl-CoA oxidase/dehydrogenase middle" evidence="8">
    <location>
        <begin position="171"/>
        <end position="272"/>
    </location>
</feature>
<feature type="domain" description="Acyl-CoA dehydrogenase/oxidase N-terminal" evidence="9">
    <location>
        <begin position="62"/>
        <end position="166"/>
    </location>
</feature>
<dbReference type="Gene3D" id="1.20.140.10">
    <property type="entry name" value="Butyryl-CoA Dehydrogenase, subunit A, domain 3"/>
    <property type="match status" value="2"/>
</dbReference>
<dbReference type="GO" id="GO:0050660">
    <property type="term" value="F:flavin adenine dinucleotide binding"/>
    <property type="evidence" value="ECO:0007669"/>
    <property type="project" value="InterPro"/>
</dbReference>
<evidence type="ECO:0000259" key="9">
    <source>
        <dbReference type="Pfam" id="PF02771"/>
    </source>
</evidence>
<comment type="caution">
    <text evidence="10">The sequence shown here is derived from an EMBL/GenBank/DDBJ whole genome shotgun (WGS) entry which is preliminary data.</text>
</comment>
<dbReference type="Proteomes" id="UP000622317">
    <property type="component" value="Unassembled WGS sequence"/>
</dbReference>
<dbReference type="GO" id="GO:0003995">
    <property type="term" value="F:acyl-CoA dehydrogenase activity"/>
    <property type="evidence" value="ECO:0007669"/>
    <property type="project" value="TreeGrafter"/>
</dbReference>
<dbReference type="PANTHER" id="PTHR43884">
    <property type="entry name" value="ACYL-COA DEHYDROGENASE"/>
    <property type="match status" value="1"/>
</dbReference>
<comment type="similarity">
    <text evidence="2 6">Belongs to the acyl-CoA dehydrogenase family.</text>
</comment>
<keyword evidence="4 6" id="KW-0274">FAD</keyword>
<keyword evidence="3 6" id="KW-0285">Flavoprotein</keyword>
<evidence type="ECO:0000256" key="1">
    <source>
        <dbReference type="ARBA" id="ARBA00001974"/>
    </source>
</evidence>
<dbReference type="EMBL" id="JACYFG010000007">
    <property type="protein sequence ID" value="MBD5779148.1"/>
    <property type="molecule type" value="Genomic_DNA"/>
</dbReference>
<evidence type="ECO:0000313" key="10">
    <source>
        <dbReference type="EMBL" id="MBD5779148.1"/>
    </source>
</evidence>